<evidence type="ECO:0000313" key="5">
    <source>
        <dbReference type="Proteomes" id="UP001597045"/>
    </source>
</evidence>
<keyword evidence="5" id="KW-1185">Reference proteome</keyword>
<dbReference type="EMBL" id="JBHTIS010001454">
    <property type="protein sequence ID" value="MFD1048198.1"/>
    <property type="molecule type" value="Genomic_DNA"/>
</dbReference>
<protein>
    <recommendedName>
        <fullName evidence="3">Thiamine pyrophosphate enzyme central domain-containing protein</fullName>
    </recommendedName>
</protein>
<organism evidence="4 5">
    <name type="scientific">Kibdelosporangium lantanae</name>
    <dbReference type="NCBI Taxonomy" id="1497396"/>
    <lineage>
        <taxon>Bacteria</taxon>
        <taxon>Bacillati</taxon>
        <taxon>Actinomycetota</taxon>
        <taxon>Actinomycetes</taxon>
        <taxon>Pseudonocardiales</taxon>
        <taxon>Pseudonocardiaceae</taxon>
        <taxon>Kibdelosporangium</taxon>
    </lineage>
</organism>
<sequence>TVFVVGAAVDAGGAVEDLVALVEASGAQVLEAPMAARASFPEDHSQFAGFLKPSHQEIALALAEYDLVVVFGAPAFTEHYQPGWRFSGHYLTHCPLYVIHDDDGVLAWAPQGVALRADPAAVIRSLRTTVTPRTVENRPSPPRRDPPDAPEPGQLPTAGWIFHQLRDLMPSDALVVEEAPSHRPELHEHLPITARGSGFLTSAGGQLTPKMVATLPTPVKDAYLNGIVSGVDNVFLWAAVFIALGFVVSWFVKAEPLRDFTVASSSSDKPAVPAMAMD</sequence>
<feature type="region of interest" description="Disordered" evidence="1">
    <location>
        <begin position="128"/>
        <end position="153"/>
    </location>
</feature>
<gene>
    <name evidence="4" type="ORF">ACFQ1S_22985</name>
</gene>
<dbReference type="Proteomes" id="UP001597045">
    <property type="component" value="Unassembled WGS sequence"/>
</dbReference>
<name>A0ABW3MC30_9PSEU</name>
<evidence type="ECO:0000256" key="2">
    <source>
        <dbReference type="SAM" id="Phobius"/>
    </source>
</evidence>
<keyword evidence="2" id="KW-0472">Membrane</keyword>
<feature type="non-terminal residue" evidence="4">
    <location>
        <position position="1"/>
    </location>
</feature>
<evidence type="ECO:0000313" key="4">
    <source>
        <dbReference type="EMBL" id="MFD1048198.1"/>
    </source>
</evidence>
<feature type="domain" description="Thiamine pyrophosphate enzyme central" evidence="3">
    <location>
        <begin position="2"/>
        <end position="75"/>
    </location>
</feature>
<dbReference type="InterPro" id="IPR012000">
    <property type="entry name" value="Thiamin_PyroP_enz_cen_dom"/>
</dbReference>
<dbReference type="Gene3D" id="3.40.50.1220">
    <property type="entry name" value="TPP-binding domain"/>
    <property type="match status" value="1"/>
</dbReference>
<reference evidence="5" key="1">
    <citation type="journal article" date="2019" name="Int. J. Syst. Evol. Microbiol.">
        <title>The Global Catalogue of Microorganisms (GCM) 10K type strain sequencing project: providing services to taxonomists for standard genome sequencing and annotation.</title>
        <authorList>
            <consortium name="The Broad Institute Genomics Platform"/>
            <consortium name="The Broad Institute Genome Sequencing Center for Infectious Disease"/>
            <person name="Wu L."/>
            <person name="Ma J."/>
        </authorList>
    </citation>
    <scope>NUCLEOTIDE SEQUENCE [LARGE SCALE GENOMIC DNA]</scope>
    <source>
        <strain evidence="5">JCM 31486</strain>
    </source>
</reference>
<keyword evidence="2" id="KW-1133">Transmembrane helix</keyword>
<comment type="caution">
    <text evidence="4">The sequence shown here is derived from an EMBL/GenBank/DDBJ whole genome shotgun (WGS) entry which is preliminary data.</text>
</comment>
<dbReference type="SUPFAM" id="SSF52467">
    <property type="entry name" value="DHS-like NAD/FAD-binding domain"/>
    <property type="match status" value="1"/>
</dbReference>
<keyword evidence="2" id="KW-0812">Transmembrane</keyword>
<evidence type="ECO:0000256" key="1">
    <source>
        <dbReference type="SAM" id="MobiDB-lite"/>
    </source>
</evidence>
<proteinExistence type="predicted"/>
<evidence type="ECO:0000259" key="3">
    <source>
        <dbReference type="Pfam" id="PF00205"/>
    </source>
</evidence>
<dbReference type="Pfam" id="PF00205">
    <property type="entry name" value="TPP_enzyme_M"/>
    <property type="match status" value="1"/>
</dbReference>
<feature type="transmembrane region" description="Helical" evidence="2">
    <location>
        <begin position="234"/>
        <end position="252"/>
    </location>
</feature>
<accession>A0ABW3MC30</accession>
<dbReference type="InterPro" id="IPR029035">
    <property type="entry name" value="DHS-like_NAD/FAD-binding_dom"/>
</dbReference>